<accession>A0A9D4E2C8</accession>
<sequence>MFSSTQPLRVGFYDYDGYCRAVPACKRAVLKAKDTLERLGHTVCYFPIVFVKSVIKWG</sequence>
<comment type="caution">
    <text evidence="2">The sequence shown here is derived from an EMBL/GenBank/DDBJ whole genome shotgun (WGS) entry which is preliminary data.</text>
</comment>
<dbReference type="Proteomes" id="UP000828390">
    <property type="component" value="Unassembled WGS sequence"/>
</dbReference>
<organism evidence="2 3">
    <name type="scientific">Dreissena polymorpha</name>
    <name type="common">Zebra mussel</name>
    <name type="synonym">Mytilus polymorpha</name>
    <dbReference type="NCBI Taxonomy" id="45954"/>
    <lineage>
        <taxon>Eukaryota</taxon>
        <taxon>Metazoa</taxon>
        <taxon>Spiralia</taxon>
        <taxon>Lophotrochozoa</taxon>
        <taxon>Mollusca</taxon>
        <taxon>Bivalvia</taxon>
        <taxon>Autobranchia</taxon>
        <taxon>Heteroconchia</taxon>
        <taxon>Euheterodonta</taxon>
        <taxon>Imparidentia</taxon>
        <taxon>Neoheterodontei</taxon>
        <taxon>Myida</taxon>
        <taxon>Dreissenoidea</taxon>
        <taxon>Dreissenidae</taxon>
        <taxon>Dreissena</taxon>
    </lineage>
</organism>
<evidence type="ECO:0000313" key="3">
    <source>
        <dbReference type="Proteomes" id="UP000828390"/>
    </source>
</evidence>
<reference evidence="2" key="2">
    <citation type="submission" date="2020-11" db="EMBL/GenBank/DDBJ databases">
        <authorList>
            <person name="McCartney M.A."/>
            <person name="Auch B."/>
            <person name="Kono T."/>
            <person name="Mallez S."/>
            <person name="Becker A."/>
            <person name="Gohl D.M."/>
            <person name="Silverstein K.A.T."/>
            <person name="Koren S."/>
            <person name="Bechman K.B."/>
            <person name="Herman A."/>
            <person name="Abrahante J.E."/>
            <person name="Garbe J."/>
        </authorList>
    </citation>
    <scope>NUCLEOTIDE SEQUENCE</scope>
    <source>
        <strain evidence="2">Duluth1</strain>
        <tissue evidence="2">Whole animal</tissue>
    </source>
</reference>
<dbReference type="EMBL" id="JAIWYP010000009">
    <property type="protein sequence ID" value="KAH3771538.1"/>
    <property type="molecule type" value="Genomic_DNA"/>
</dbReference>
<dbReference type="Gene3D" id="3.90.1300.10">
    <property type="entry name" value="Amidase signature (AS) domain"/>
    <property type="match status" value="1"/>
</dbReference>
<feature type="domain" description="Amidase" evidence="1">
    <location>
        <begin position="4"/>
        <end position="49"/>
    </location>
</feature>
<proteinExistence type="predicted"/>
<dbReference type="Pfam" id="PF01425">
    <property type="entry name" value="Amidase"/>
    <property type="match status" value="1"/>
</dbReference>
<evidence type="ECO:0000259" key="1">
    <source>
        <dbReference type="Pfam" id="PF01425"/>
    </source>
</evidence>
<reference evidence="2" key="1">
    <citation type="journal article" date="2019" name="bioRxiv">
        <title>The Genome of the Zebra Mussel, Dreissena polymorpha: A Resource for Invasive Species Research.</title>
        <authorList>
            <person name="McCartney M.A."/>
            <person name="Auch B."/>
            <person name="Kono T."/>
            <person name="Mallez S."/>
            <person name="Zhang Y."/>
            <person name="Obille A."/>
            <person name="Becker A."/>
            <person name="Abrahante J.E."/>
            <person name="Garbe J."/>
            <person name="Badalamenti J.P."/>
            <person name="Herman A."/>
            <person name="Mangelson H."/>
            <person name="Liachko I."/>
            <person name="Sullivan S."/>
            <person name="Sone E.D."/>
            <person name="Koren S."/>
            <person name="Silverstein K.A.T."/>
            <person name="Beckman K.B."/>
            <person name="Gohl D.M."/>
        </authorList>
    </citation>
    <scope>NUCLEOTIDE SEQUENCE</scope>
    <source>
        <strain evidence="2">Duluth1</strain>
        <tissue evidence="2">Whole animal</tissue>
    </source>
</reference>
<name>A0A9D4E2C8_DREPO</name>
<gene>
    <name evidence="2" type="ORF">DPMN_172861</name>
</gene>
<dbReference type="AlphaFoldDB" id="A0A9D4E2C8"/>
<dbReference type="InterPro" id="IPR023631">
    <property type="entry name" value="Amidase_dom"/>
</dbReference>
<dbReference type="SUPFAM" id="SSF75304">
    <property type="entry name" value="Amidase signature (AS) enzymes"/>
    <property type="match status" value="1"/>
</dbReference>
<evidence type="ECO:0000313" key="2">
    <source>
        <dbReference type="EMBL" id="KAH3771538.1"/>
    </source>
</evidence>
<protein>
    <recommendedName>
        <fullName evidence="1">Amidase domain-containing protein</fullName>
    </recommendedName>
</protein>
<dbReference type="InterPro" id="IPR036928">
    <property type="entry name" value="AS_sf"/>
</dbReference>
<keyword evidence="3" id="KW-1185">Reference proteome</keyword>